<evidence type="ECO:0000313" key="2">
    <source>
        <dbReference type="EMBL" id="WNY26554.1"/>
    </source>
</evidence>
<proteinExistence type="predicted"/>
<dbReference type="Gene3D" id="3.10.180.10">
    <property type="entry name" value="2,3-Dihydroxybiphenyl 1,2-Dioxygenase, domain 1"/>
    <property type="match status" value="1"/>
</dbReference>
<dbReference type="CDD" id="cd06588">
    <property type="entry name" value="PhnB_like"/>
    <property type="match status" value="1"/>
</dbReference>
<feature type="domain" description="Glyoxalase/fosfomycin resistance/dioxygenase" evidence="1">
    <location>
        <begin position="16"/>
        <end position="140"/>
    </location>
</feature>
<dbReference type="InterPro" id="IPR029068">
    <property type="entry name" value="Glyas_Bleomycin-R_OHBP_Dase"/>
</dbReference>
<dbReference type="PANTHER" id="PTHR33990:SF1">
    <property type="entry name" value="PROTEIN YJDN"/>
    <property type="match status" value="1"/>
</dbReference>
<protein>
    <recommendedName>
        <fullName evidence="1">Glyoxalase/fosfomycin resistance/dioxygenase domain-containing protein</fullName>
    </recommendedName>
</protein>
<dbReference type="PANTHER" id="PTHR33990">
    <property type="entry name" value="PROTEIN YJDN-RELATED"/>
    <property type="match status" value="1"/>
</dbReference>
<sequence length="146" mass="16451">MEVVNMEFCVFLNFNGNCRDALNYYAGIFGVEILDVLTYGDMEPADEAAASFLPDHVKNYIAYSELHIFGNRLCFSDIPPEECLAVGNNVCIAVMSQDPDEIMKLYDKLKVGATIQMELAETVWSKGYAELTDKFGIHWKLNLCCQ</sequence>
<gene>
    <name evidence="2" type="ORF">MsAm2_03210</name>
</gene>
<dbReference type="InterPro" id="IPR004360">
    <property type="entry name" value="Glyas_Fos-R_dOase_dom"/>
</dbReference>
<reference evidence="2 3" key="1">
    <citation type="submission" date="2023-07" db="EMBL/GenBank/DDBJ databases">
        <title>Closed genome sequence of Methanosarcinaceae archaeon Am2.</title>
        <authorList>
            <person name="Poehlein A."/>
            <person name="Protasov E."/>
            <person name="Platt K."/>
            <person name="Reeh H."/>
            <person name="Daniel R."/>
            <person name="Brune A."/>
        </authorList>
    </citation>
    <scope>NUCLEOTIDE SEQUENCE [LARGE SCALE GENOMIC DNA]</scope>
    <source>
        <strain evidence="2 3">Am2</strain>
    </source>
</reference>
<dbReference type="RefSeq" id="WP_338098078.1">
    <property type="nucleotide sequence ID" value="NZ_CP131061.1"/>
</dbReference>
<evidence type="ECO:0000313" key="3">
    <source>
        <dbReference type="Proteomes" id="UP001304970"/>
    </source>
</evidence>
<dbReference type="InterPro" id="IPR028973">
    <property type="entry name" value="PhnB-like"/>
</dbReference>
<name>A0AA96ZVB7_9EURY</name>
<dbReference type="Proteomes" id="UP001304970">
    <property type="component" value="Chromosome"/>
</dbReference>
<keyword evidence="3" id="KW-1185">Reference proteome</keyword>
<dbReference type="EMBL" id="CP131061">
    <property type="protein sequence ID" value="WNY26554.1"/>
    <property type="molecule type" value="Genomic_DNA"/>
</dbReference>
<accession>A0AA96ZVB7</accession>
<dbReference type="AlphaFoldDB" id="A0AA96ZVB7"/>
<organism evidence="2 3">
    <name type="scientific">Methanolapillus ohkumae</name>
    <dbReference type="NCBI Taxonomy" id="3028298"/>
    <lineage>
        <taxon>Archaea</taxon>
        <taxon>Methanobacteriati</taxon>
        <taxon>Methanobacteriota</taxon>
        <taxon>Stenosarchaea group</taxon>
        <taxon>Methanomicrobia</taxon>
        <taxon>Methanosarcinales</taxon>
        <taxon>Methanosarcinaceae</taxon>
        <taxon>Methanolapillus</taxon>
    </lineage>
</organism>
<dbReference type="GeneID" id="89227722"/>
<evidence type="ECO:0000259" key="1">
    <source>
        <dbReference type="Pfam" id="PF00903"/>
    </source>
</evidence>
<dbReference type="Pfam" id="PF00903">
    <property type="entry name" value="Glyoxalase"/>
    <property type="match status" value="1"/>
</dbReference>
<dbReference type="SUPFAM" id="SSF54593">
    <property type="entry name" value="Glyoxalase/Bleomycin resistance protein/Dihydroxybiphenyl dioxygenase"/>
    <property type="match status" value="1"/>
</dbReference>